<sequence>MRATDDGATWVRKRAFQPGACQYSALLAIGRDEYALLYEGPDEAITFACLDLDWILSR</sequence>
<protein>
    <recommendedName>
        <fullName evidence="3">Sialidase domain-containing protein</fullName>
    </recommendedName>
</protein>
<evidence type="ECO:0000313" key="1">
    <source>
        <dbReference type="EMBL" id="MBP2381910.1"/>
    </source>
</evidence>
<comment type="caution">
    <text evidence="1">The sequence shown here is derived from an EMBL/GenBank/DDBJ whole genome shotgun (WGS) entry which is preliminary data.</text>
</comment>
<gene>
    <name evidence="1" type="ORF">JOF43_001867</name>
</gene>
<keyword evidence="2" id="KW-1185">Reference proteome</keyword>
<dbReference type="SUPFAM" id="SSF50939">
    <property type="entry name" value="Sialidases"/>
    <property type="match status" value="1"/>
</dbReference>
<dbReference type="InterPro" id="IPR036278">
    <property type="entry name" value="Sialidase_sf"/>
</dbReference>
<evidence type="ECO:0008006" key="3">
    <source>
        <dbReference type="Google" id="ProtNLM"/>
    </source>
</evidence>
<proteinExistence type="predicted"/>
<organism evidence="1 2">
    <name type="scientific">Brachybacterium sacelli</name>
    <dbReference type="NCBI Taxonomy" id="173364"/>
    <lineage>
        <taxon>Bacteria</taxon>
        <taxon>Bacillati</taxon>
        <taxon>Actinomycetota</taxon>
        <taxon>Actinomycetes</taxon>
        <taxon>Micrococcales</taxon>
        <taxon>Dermabacteraceae</taxon>
        <taxon>Brachybacterium</taxon>
    </lineage>
</organism>
<dbReference type="EMBL" id="JAGIOD010000001">
    <property type="protein sequence ID" value="MBP2381910.1"/>
    <property type="molecule type" value="Genomic_DNA"/>
</dbReference>
<dbReference type="CDD" id="cd15482">
    <property type="entry name" value="Sialidase_non-viral"/>
    <property type="match status" value="1"/>
</dbReference>
<evidence type="ECO:0000313" key="2">
    <source>
        <dbReference type="Proteomes" id="UP001519290"/>
    </source>
</evidence>
<dbReference type="RefSeq" id="WP_209901436.1">
    <property type="nucleotide sequence ID" value="NZ_BAAAJW010000010.1"/>
</dbReference>
<accession>A0ABS4X0E2</accession>
<dbReference type="Proteomes" id="UP001519290">
    <property type="component" value="Unassembled WGS sequence"/>
</dbReference>
<name>A0ABS4X0E2_9MICO</name>
<dbReference type="Gene3D" id="2.120.10.10">
    <property type="match status" value="1"/>
</dbReference>
<reference evidence="1 2" key="1">
    <citation type="submission" date="2021-03" db="EMBL/GenBank/DDBJ databases">
        <title>Sequencing the genomes of 1000 actinobacteria strains.</title>
        <authorList>
            <person name="Klenk H.-P."/>
        </authorList>
    </citation>
    <scope>NUCLEOTIDE SEQUENCE [LARGE SCALE GENOMIC DNA]</scope>
    <source>
        <strain evidence="1 2">DSM 14566</strain>
    </source>
</reference>